<dbReference type="GO" id="GO:0046872">
    <property type="term" value="F:metal ion binding"/>
    <property type="evidence" value="ECO:0007669"/>
    <property type="project" value="UniProtKB-KW"/>
</dbReference>
<evidence type="ECO:0000256" key="4">
    <source>
        <dbReference type="PIRSR" id="PIRSR619791-2"/>
    </source>
</evidence>
<name>A0A2T7PBM2_POMCA</name>
<protein>
    <recommendedName>
        <fullName evidence="7">Peroxidase</fullName>
    </recommendedName>
</protein>
<dbReference type="InterPro" id="IPR010255">
    <property type="entry name" value="Haem_peroxidase_sf"/>
</dbReference>
<dbReference type="Proteomes" id="UP000245119">
    <property type="component" value="Linkage Group LG5"/>
</dbReference>
<feature type="binding site" description="axial binding residue" evidence="4">
    <location>
        <position position="112"/>
    </location>
    <ligand>
        <name>heme b</name>
        <dbReference type="ChEBI" id="CHEBI:60344"/>
    </ligand>
    <ligandPart>
        <name>Fe</name>
        <dbReference type="ChEBI" id="CHEBI:18248"/>
    </ligandPart>
</feature>
<dbReference type="AlphaFoldDB" id="A0A2T7PBM2"/>
<dbReference type="GO" id="GO:0004601">
    <property type="term" value="F:peroxidase activity"/>
    <property type="evidence" value="ECO:0007669"/>
    <property type="project" value="InterPro"/>
</dbReference>
<dbReference type="GO" id="GO:0006979">
    <property type="term" value="P:response to oxidative stress"/>
    <property type="evidence" value="ECO:0007669"/>
    <property type="project" value="InterPro"/>
</dbReference>
<dbReference type="PROSITE" id="PS50292">
    <property type="entry name" value="PEROXIDASE_3"/>
    <property type="match status" value="1"/>
</dbReference>
<sequence>MGDIRVNEVPGLSALHVLFQRQHNRLAKELVALLPSVLSSSPAAVDEWVFQTARSILAAQMQHITYTLWLPLVLGRSTIQRQRLDDVLVTYDDNMDPAIANVFATAAFRFGHSLVPDFLKYGDEHVPLHQTFANPKFVRKDLEKVLEGLLATRAQSLDAFFVSTLRNRLFESIPRQGLDLVALNIQRGRDHGLPPYNVWRQFCGLPPLTGFDPVALGEASASLREVYMSVDDIDLFTGGIAEPPLEGALVGPTFACIIGRQFFDLKFGDRFFYQTPGVFTPDQLHFIQGSTLAAMMCANTAIKAVQRNPFVKESDENPRLPCSQLPTSLSLDAWRQDVNRMVQRLTRN</sequence>
<gene>
    <name evidence="5" type="ORF">C0Q70_10098</name>
</gene>
<dbReference type="SUPFAM" id="SSF48113">
    <property type="entry name" value="Heme-dependent peroxidases"/>
    <property type="match status" value="1"/>
</dbReference>
<dbReference type="InterPro" id="IPR037120">
    <property type="entry name" value="Haem_peroxidase_sf_animal"/>
</dbReference>
<proteinExistence type="predicted"/>
<evidence type="ECO:0008006" key="7">
    <source>
        <dbReference type="Google" id="ProtNLM"/>
    </source>
</evidence>
<evidence type="ECO:0000256" key="1">
    <source>
        <dbReference type="ARBA" id="ARBA00004613"/>
    </source>
</evidence>
<dbReference type="Gene3D" id="1.10.640.10">
    <property type="entry name" value="Haem peroxidase domain superfamily, animal type"/>
    <property type="match status" value="1"/>
</dbReference>
<dbReference type="Pfam" id="PF03098">
    <property type="entry name" value="An_peroxidase"/>
    <property type="match status" value="1"/>
</dbReference>
<keyword evidence="2" id="KW-0964">Secreted</keyword>
<reference evidence="5 6" key="1">
    <citation type="submission" date="2018-04" db="EMBL/GenBank/DDBJ databases">
        <title>The genome of golden apple snail Pomacea canaliculata provides insight into stress tolerance and invasive adaptation.</title>
        <authorList>
            <person name="Liu C."/>
            <person name="Liu B."/>
            <person name="Ren Y."/>
            <person name="Zhang Y."/>
            <person name="Wang H."/>
            <person name="Li S."/>
            <person name="Jiang F."/>
            <person name="Yin L."/>
            <person name="Zhang G."/>
            <person name="Qian W."/>
            <person name="Fan W."/>
        </authorList>
    </citation>
    <scope>NUCLEOTIDE SEQUENCE [LARGE SCALE GENOMIC DNA]</scope>
    <source>
        <strain evidence="5">SZHN2017</strain>
        <tissue evidence="5">Muscle</tissue>
    </source>
</reference>
<dbReference type="OrthoDB" id="823504at2759"/>
<keyword evidence="6" id="KW-1185">Reference proteome</keyword>
<evidence type="ECO:0000256" key="2">
    <source>
        <dbReference type="ARBA" id="ARBA00022525"/>
    </source>
</evidence>
<accession>A0A2T7PBM2</accession>
<dbReference type="InterPro" id="IPR019791">
    <property type="entry name" value="Haem_peroxidase_animal"/>
</dbReference>
<dbReference type="PRINTS" id="PR00457">
    <property type="entry name" value="ANPEROXIDASE"/>
</dbReference>
<dbReference type="GO" id="GO:0020037">
    <property type="term" value="F:heme binding"/>
    <property type="evidence" value="ECO:0007669"/>
    <property type="project" value="InterPro"/>
</dbReference>
<dbReference type="PANTHER" id="PTHR11475:SF4">
    <property type="entry name" value="CHORION PEROXIDASE"/>
    <property type="match status" value="1"/>
</dbReference>
<organism evidence="5 6">
    <name type="scientific">Pomacea canaliculata</name>
    <name type="common">Golden apple snail</name>
    <dbReference type="NCBI Taxonomy" id="400727"/>
    <lineage>
        <taxon>Eukaryota</taxon>
        <taxon>Metazoa</taxon>
        <taxon>Spiralia</taxon>
        <taxon>Lophotrochozoa</taxon>
        <taxon>Mollusca</taxon>
        <taxon>Gastropoda</taxon>
        <taxon>Caenogastropoda</taxon>
        <taxon>Architaenioglossa</taxon>
        <taxon>Ampullarioidea</taxon>
        <taxon>Ampullariidae</taxon>
        <taxon>Pomacea</taxon>
    </lineage>
</organism>
<dbReference type="EMBL" id="PZQS01000005">
    <property type="protein sequence ID" value="PVD30823.1"/>
    <property type="molecule type" value="Genomic_DNA"/>
</dbReference>
<dbReference type="GO" id="GO:0005576">
    <property type="term" value="C:extracellular region"/>
    <property type="evidence" value="ECO:0007669"/>
    <property type="project" value="UniProtKB-SubCell"/>
</dbReference>
<comment type="subcellular location">
    <subcellularLocation>
        <location evidence="1">Secreted</location>
    </subcellularLocation>
</comment>
<evidence type="ECO:0000313" key="6">
    <source>
        <dbReference type="Proteomes" id="UP000245119"/>
    </source>
</evidence>
<evidence type="ECO:0000313" key="5">
    <source>
        <dbReference type="EMBL" id="PVD30823.1"/>
    </source>
</evidence>
<keyword evidence="4" id="KW-0349">Heme</keyword>
<comment type="caution">
    <text evidence="5">The sequence shown here is derived from an EMBL/GenBank/DDBJ whole genome shotgun (WGS) entry which is preliminary data.</text>
</comment>
<keyword evidence="4" id="KW-0408">Iron</keyword>
<evidence type="ECO:0000256" key="3">
    <source>
        <dbReference type="ARBA" id="ARBA00023180"/>
    </source>
</evidence>
<keyword evidence="3" id="KW-0325">Glycoprotein</keyword>
<dbReference type="PANTHER" id="PTHR11475">
    <property type="entry name" value="OXIDASE/PEROXIDASE"/>
    <property type="match status" value="1"/>
</dbReference>
<keyword evidence="4" id="KW-0479">Metal-binding</keyword>